<evidence type="ECO:0000313" key="1">
    <source>
        <dbReference type="EMBL" id="HJF31959.1"/>
    </source>
</evidence>
<protein>
    <submittedName>
        <fullName evidence="1">Uncharacterized protein</fullName>
    </submittedName>
</protein>
<dbReference type="EMBL" id="DYWT01000154">
    <property type="protein sequence ID" value="HJF31959.1"/>
    <property type="molecule type" value="Genomic_DNA"/>
</dbReference>
<gene>
    <name evidence="1" type="ORF">K8V56_09310</name>
</gene>
<comment type="caution">
    <text evidence="1">The sequence shown here is derived from an EMBL/GenBank/DDBJ whole genome shotgun (WGS) entry which is preliminary data.</text>
</comment>
<proteinExistence type="predicted"/>
<reference evidence="1" key="1">
    <citation type="journal article" date="2021" name="PeerJ">
        <title>Extensive microbial diversity within the chicken gut microbiome revealed by metagenomics and culture.</title>
        <authorList>
            <person name="Gilroy R."/>
            <person name="Ravi A."/>
            <person name="Getino M."/>
            <person name="Pursley I."/>
            <person name="Horton D.L."/>
            <person name="Alikhan N.F."/>
            <person name="Baker D."/>
            <person name="Gharbi K."/>
            <person name="Hall N."/>
            <person name="Watson M."/>
            <person name="Adriaenssens E.M."/>
            <person name="Foster-Nyarko E."/>
            <person name="Jarju S."/>
            <person name="Secka A."/>
            <person name="Antonio M."/>
            <person name="Oren A."/>
            <person name="Chaudhuri R.R."/>
            <person name="La Ragione R."/>
            <person name="Hildebrand F."/>
            <person name="Pallen M.J."/>
        </authorList>
    </citation>
    <scope>NUCLEOTIDE SEQUENCE</scope>
    <source>
        <strain evidence="1">CHK171-7178</strain>
    </source>
</reference>
<evidence type="ECO:0000313" key="2">
    <source>
        <dbReference type="Proteomes" id="UP000698173"/>
    </source>
</evidence>
<dbReference type="Proteomes" id="UP000698173">
    <property type="component" value="Unassembled WGS sequence"/>
</dbReference>
<accession>A0A921FYL6</accession>
<name>A0A921FYL6_SPOPS</name>
<reference evidence="1" key="2">
    <citation type="submission" date="2021-09" db="EMBL/GenBank/DDBJ databases">
        <authorList>
            <person name="Gilroy R."/>
        </authorList>
    </citation>
    <scope>NUCLEOTIDE SEQUENCE</scope>
    <source>
        <strain evidence="1">CHK171-7178</strain>
    </source>
</reference>
<dbReference type="AlphaFoldDB" id="A0A921FYL6"/>
<sequence>MSNQIQYGVVNITQNNKSIKFNDSTMYYFNKKGVFAYGLQDRETKKLSAIQAKDMTITDNGIVIVGSKGKKTHFEKVMKKHPPGAFCYISVKVDFKESSNTLITLFTYDKTIR</sequence>
<organism evidence="1 2">
    <name type="scientific">Sporosarcina psychrophila</name>
    <name type="common">Bacillus psychrophilus</name>
    <dbReference type="NCBI Taxonomy" id="1476"/>
    <lineage>
        <taxon>Bacteria</taxon>
        <taxon>Bacillati</taxon>
        <taxon>Bacillota</taxon>
        <taxon>Bacilli</taxon>
        <taxon>Bacillales</taxon>
        <taxon>Caryophanaceae</taxon>
        <taxon>Sporosarcina</taxon>
    </lineage>
</organism>